<evidence type="ECO:0000313" key="2">
    <source>
        <dbReference type="Proteomes" id="UP000076154"/>
    </source>
</evidence>
<dbReference type="AlphaFoldDB" id="A0A369JBB7"/>
<dbReference type="EMBL" id="LUEZ02000101">
    <property type="protein sequence ID" value="RDB18510.1"/>
    <property type="molecule type" value="Genomic_DNA"/>
</dbReference>
<organism evidence="1 2">
    <name type="scientific">Hypsizygus marmoreus</name>
    <name type="common">White beech mushroom</name>
    <name type="synonym">Agaricus marmoreus</name>
    <dbReference type="NCBI Taxonomy" id="39966"/>
    <lineage>
        <taxon>Eukaryota</taxon>
        <taxon>Fungi</taxon>
        <taxon>Dikarya</taxon>
        <taxon>Basidiomycota</taxon>
        <taxon>Agaricomycotina</taxon>
        <taxon>Agaricomycetes</taxon>
        <taxon>Agaricomycetidae</taxon>
        <taxon>Agaricales</taxon>
        <taxon>Tricholomatineae</taxon>
        <taxon>Lyophyllaceae</taxon>
        <taxon>Hypsizygus</taxon>
    </lineage>
</organism>
<dbReference type="InParanoid" id="A0A369JBB7"/>
<dbReference type="OrthoDB" id="2609391at2759"/>
<name>A0A369JBB7_HYPMA</name>
<comment type="caution">
    <text evidence="1">The sequence shown here is derived from an EMBL/GenBank/DDBJ whole genome shotgun (WGS) entry which is preliminary data.</text>
</comment>
<evidence type="ECO:0000313" key="1">
    <source>
        <dbReference type="EMBL" id="RDB18510.1"/>
    </source>
</evidence>
<proteinExistence type="predicted"/>
<keyword evidence="2" id="KW-1185">Reference proteome</keyword>
<reference evidence="1" key="1">
    <citation type="submission" date="2018-04" db="EMBL/GenBank/DDBJ databases">
        <title>Whole genome sequencing of Hypsizygus marmoreus.</title>
        <authorList>
            <person name="Choi I.-G."/>
            <person name="Min B."/>
            <person name="Kim J.-G."/>
            <person name="Kim S."/>
            <person name="Oh Y.-L."/>
            <person name="Kong W.-S."/>
            <person name="Park H."/>
            <person name="Jeong J."/>
            <person name="Song E.-S."/>
        </authorList>
    </citation>
    <scope>NUCLEOTIDE SEQUENCE [LARGE SCALE GENOMIC DNA]</scope>
    <source>
        <strain evidence="1">51987-8</strain>
    </source>
</reference>
<dbReference type="Proteomes" id="UP000076154">
    <property type="component" value="Unassembled WGS sequence"/>
</dbReference>
<accession>A0A369JBB7</accession>
<protein>
    <submittedName>
        <fullName evidence="1">Uncharacterized protein</fullName>
    </submittedName>
</protein>
<gene>
    <name evidence="1" type="ORF">Hypma_000257</name>
</gene>
<sequence length="168" mass="18901">MSVLAPSMSKMTINDTPKAVAATAKPTRIPMTLPVPTMLTPGRRLYFGFDVTQEFLQDYARKYWMDFHTFGCENADGDTLLLTALYMLRRKTGVRNLIVAMGLPDSTSAARGTVTQGYGKEKDMVPLLAVCSSRLGSYQRRPTQEEFNRLEAAIGQPAQWWIDYESDY</sequence>